<keyword evidence="7 9" id="KW-0406">Ion transport</keyword>
<comment type="similarity">
    <text evidence="2 9">Belongs to the V-ATPase 116 kDa subunit family.</text>
</comment>
<keyword evidence="8 9" id="KW-0472">Membrane</keyword>
<evidence type="ECO:0000256" key="2">
    <source>
        <dbReference type="ARBA" id="ARBA00009904"/>
    </source>
</evidence>
<dbReference type="GO" id="GO:0051117">
    <property type="term" value="F:ATPase binding"/>
    <property type="evidence" value="ECO:0007669"/>
    <property type="project" value="TreeGrafter"/>
</dbReference>
<keyword evidence="6 9" id="KW-1133">Transmembrane helix</keyword>
<organism evidence="10 11">
    <name type="scientific">Meloidogyne enterolobii</name>
    <name type="common">Root-knot nematode worm</name>
    <name type="synonym">Meloidogyne mayaguensis</name>
    <dbReference type="NCBI Taxonomy" id="390850"/>
    <lineage>
        <taxon>Eukaryota</taxon>
        <taxon>Metazoa</taxon>
        <taxon>Ecdysozoa</taxon>
        <taxon>Nematoda</taxon>
        <taxon>Chromadorea</taxon>
        <taxon>Rhabditida</taxon>
        <taxon>Tylenchina</taxon>
        <taxon>Tylenchomorpha</taxon>
        <taxon>Tylenchoidea</taxon>
        <taxon>Meloidogynidae</taxon>
        <taxon>Meloidogyninae</taxon>
        <taxon>Meloidogyne</taxon>
    </lineage>
</organism>
<dbReference type="GO" id="GO:0046961">
    <property type="term" value="F:proton-transporting ATPase activity, rotational mechanism"/>
    <property type="evidence" value="ECO:0007669"/>
    <property type="project" value="InterPro"/>
</dbReference>
<feature type="transmembrane region" description="Helical" evidence="9">
    <location>
        <begin position="406"/>
        <end position="434"/>
    </location>
</feature>
<feature type="transmembrane region" description="Helical" evidence="9">
    <location>
        <begin position="674"/>
        <end position="692"/>
    </location>
</feature>
<name>A0A6V7UKB4_MELEN</name>
<dbReference type="PIRSF" id="PIRSF001293">
    <property type="entry name" value="ATP6V0A1"/>
    <property type="match status" value="1"/>
</dbReference>
<keyword evidence="3 9" id="KW-0813">Transport</keyword>
<comment type="caution">
    <text evidence="10">The sequence shown here is derived from an EMBL/GenBank/DDBJ whole genome shotgun (WGS) entry which is preliminary data.</text>
</comment>
<evidence type="ECO:0000313" key="10">
    <source>
        <dbReference type="EMBL" id="CAD2158995.1"/>
    </source>
</evidence>
<sequence length="898" mass="103531">MNFRSEPLKLCQLIVQRDAAYACVVELGKYSLVQFKDLNHQLTTFQRTYVREVRRCAEIERSLRYLENEVLEGGATDHIPNLDISNADVTPMRDIYVLEAKLFEFERDFRQFLANEAQLKRNYNDLKQSKCVYEKVEAFFKVHIENTAKTELESEQEEKNDLGMPLKPLLEHGHPETPWFVAGTVETQKRHSFERVLWRACRRTAFVRTAEIDADFQDPDTGKFTRKSVFIIFFNGSKLQDIINRVCDGFNAKQVPCPRTSKERQLALAEILIRLHDLDLVIQTTNKHKMELLRSVAFELPEWTRQIHLQKYIFHTLNCFTFDTSGNFFVAECWILEREMDTVLQILHRAVDRAGYTIRPIINVLETSEMHPTYNKTNKFTQIFQNIVDSYGIASYREINPAPFSIITFPFFFGIMFGDFGHGLLLFLAGITLILSEKRIIGMRIKEEIFNTFFAGRFIIMMMGVFSMYTGLIYNDTFSKSFNIFGSKWRNPFNHTELIGLQKMALSIRKKASLIFDPNDAFLGEEGPYLLGMDPIWNLADNRLNFINSMKMKMSVIFGITQMAFGLILSLLNASFFRSAINLWTIAVPSLIFLSSIFVYLCVLIILKWVFFSTKPSIVFGFLYPGSHCAPSLLIGLINMFMYKSRQEGFLKPNSTEEYPNCHLSTWYPEQATIEAILVGIAILCMPIMLFSKPIARVIREKTQPAGNKGRKETRKNRSKNISVRIKMDSEVAELITNTQSITNLKEGDSEKNPIKEDIIAYNAEDQMSLTDLSVHQAIHTIEFCLGCISHTSSYLRLWALSLAHAQLSEVLWHMILMPSFHTSGTLAPLHIFLSFFCFFILTVVILVIMEGLSAFLHVLRLHWVEFQSKFYEGAGKEFAPFSFTEALRKLCLESSVY</sequence>
<gene>
    <name evidence="10" type="ORF">MENT_LOCUS13444</name>
</gene>
<dbReference type="GO" id="GO:0007035">
    <property type="term" value="P:vacuolar acidification"/>
    <property type="evidence" value="ECO:0007669"/>
    <property type="project" value="TreeGrafter"/>
</dbReference>
<dbReference type="PANTHER" id="PTHR11629:SF56">
    <property type="entry name" value="V-TYPE PROTON ATPASE 116 KDA SUBUNIT A 4"/>
    <property type="match status" value="1"/>
</dbReference>
<feature type="transmembrane region" description="Helical" evidence="9">
    <location>
        <begin position="798"/>
        <end position="818"/>
    </location>
</feature>
<keyword evidence="5 9" id="KW-0375">Hydrogen ion transport</keyword>
<protein>
    <recommendedName>
        <fullName evidence="9">V-type proton ATPase subunit a</fullName>
    </recommendedName>
</protein>
<comment type="function">
    <text evidence="9">Essential component of the vacuolar proton pump (V-ATPase), a multimeric enzyme that catalyzes the translocation of protons across the membranes. Required for assembly and activity of the V-ATPase.</text>
</comment>
<dbReference type="Pfam" id="PF01496">
    <property type="entry name" value="V_ATPase_I"/>
    <property type="match status" value="1"/>
</dbReference>
<accession>A0A6V7UKB4</accession>
<feature type="transmembrane region" description="Helical" evidence="9">
    <location>
        <begin position="556"/>
        <end position="577"/>
    </location>
</feature>
<dbReference type="EMBL" id="CAJEWN010000073">
    <property type="protein sequence ID" value="CAD2158995.1"/>
    <property type="molecule type" value="Genomic_DNA"/>
</dbReference>
<evidence type="ECO:0000256" key="9">
    <source>
        <dbReference type="RuleBase" id="RU361189"/>
    </source>
</evidence>
<reference evidence="10 11" key="1">
    <citation type="submission" date="2020-08" db="EMBL/GenBank/DDBJ databases">
        <authorList>
            <person name="Koutsovoulos G."/>
            <person name="Danchin GJ E."/>
        </authorList>
    </citation>
    <scope>NUCLEOTIDE SEQUENCE [LARGE SCALE GENOMIC DNA]</scope>
</reference>
<evidence type="ECO:0000256" key="7">
    <source>
        <dbReference type="ARBA" id="ARBA00023065"/>
    </source>
</evidence>
<comment type="subcellular location">
    <subcellularLocation>
        <location evidence="1">Membrane</location>
        <topology evidence="1">Multi-pass membrane protein</topology>
    </subcellularLocation>
</comment>
<proteinExistence type="inferred from homology"/>
<evidence type="ECO:0000256" key="3">
    <source>
        <dbReference type="ARBA" id="ARBA00022448"/>
    </source>
</evidence>
<dbReference type="Proteomes" id="UP000580250">
    <property type="component" value="Unassembled WGS sequence"/>
</dbReference>
<evidence type="ECO:0000256" key="5">
    <source>
        <dbReference type="ARBA" id="ARBA00022781"/>
    </source>
</evidence>
<dbReference type="InterPro" id="IPR002490">
    <property type="entry name" value="V-ATPase_116kDa_su"/>
</dbReference>
<evidence type="ECO:0000256" key="8">
    <source>
        <dbReference type="ARBA" id="ARBA00023136"/>
    </source>
</evidence>
<evidence type="ECO:0000256" key="6">
    <source>
        <dbReference type="ARBA" id="ARBA00022989"/>
    </source>
</evidence>
<dbReference type="AlphaFoldDB" id="A0A6V7UKB4"/>
<feature type="transmembrane region" description="Helical" evidence="9">
    <location>
        <begin position="583"/>
        <end position="607"/>
    </location>
</feature>
<evidence type="ECO:0000256" key="4">
    <source>
        <dbReference type="ARBA" id="ARBA00022692"/>
    </source>
</evidence>
<dbReference type="PANTHER" id="PTHR11629">
    <property type="entry name" value="VACUOLAR PROTON ATPASES"/>
    <property type="match status" value="1"/>
</dbReference>
<dbReference type="InterPro" id="IPR026028">
    <property type="entry name" value="V-type_ATPase_116kDa_su_euka"/>
</dbReference>
<keyword evidence="4 9" id="KW-0812">Transmembrane</keyword>
<dbReference type="GO" id="GO:0000220">
    <property type="term" value="C:vacuolar proton-transporting V-type ATPase, V0 domain"/>
    <property type="evidence" value="ECO:0007669"/>
    <property type="project" value="InterPro"/>
</dbReference>
<dbReference type="GO" id="GO:0005886">
    <property type="term" value="C:plasma membrane"/>
    <property type="evidence" value="ECO:0007669"/>
    <property type="project" value="TreeGrafter"/>
</dbReference>
<evidence type="ECO:0000313" key="11">
    <source>
        <dbReference type="Proteomes" id="UP000580250"/>
    </source>
</evidence>
<dbReference type="OrthoDB" id="10264220at2759"/>
<feature type="transmembrane region" description="Helical" evidence="9">
    <location>
        <begin position="454"/>
        <end position="474"/>
    </location>
</feature>
<evidence type="ECO:0000256" key="1">
    <source>
        <dbReference type="ARBA" id="ARBA00004141"/>
    </source>
</evidence>
<feature type="transmembrane region" description="Helical" evidence="9">
    <location>
        <begin position="830"/>
        <end position="860"/>
    </location>
</feature>